<dbReference type="GO" id="GO:0006281">
    <property type="term" value="P:DNA repair"/>
    <property type="evidence" value="ECO:0007669"/>
    <property type="project" value="UniProtKB-UniRule"/>
</dbReference>
<gene>
    <name evidence="13 15" type="primary">ruvC</name>
    <name evidence="15" type="ORF">FWJ32_01515</name>
</gene>
<comment type="similarity">
    <text evidence="1 13">Belongs to the RuvC family.</text>
</comment>
<dbReference type="SUPFAM" id="SSF53098">
    <property type="entry name" value="Ribonuclease H-like"/>
    <property type="match status" value="1"/>
</dbReference>
<comment type="function">
    <text evidence="13">The RuvA-RuvB-RuvC complex processes Holliday junction (HJ) DNA during genetic recombination and DNA repair. Endonuclease that resolves HJ intermediates. Cleaves cruciform DNA by making single-stranded nicks across the HJ at symmetrical positions within the homologous arms, yielding a 5'-phosphate and a 3'-hydroxyl group; requires a central core of homology in the junction. The consensus cleavage sequence is 5'-(A/T)TT(C/G)-3'. Cleavage occurs on the 3'-side of the TT dinucleotide at the point of strand exchange. HJ branch migration catalyzed by RuvA-RuvB allows RuvC to scan DNA until it finds its consensus sequence, where it cleaves and resolves the cruciform DNA.</text>
</comment>
<dbReference type="GO" id="GO:0008821">
    <property type="term" value="F:crossover junction DNA endonuclease activity"/>
    <property type="evidence" value="ECO:0007669"/>
    <property type="project" value="UniProtKB-UniRule"/>
</dbReference>
<keyword evidence="9 13" id="KW-0238">DNA-binding</keyword>
<evidence type="ECO:0000256" key="1">
    <source>
        <dbReference type="ARBA" id="ARBA00009518"/>
    </source>
</evidence>
<comment type="cofactor">
    <cofactor evidence="13">
        <name>Mg(2+)</name>
        <dbReference type="ChEBI" id="CHEBI:18420"/>
    </cofactor>
    <text evidence="13">Binds 2 Mg(2+) ion per subunit.</text>
</comment>
<dbReference type="NCBIfam" id="NF000711">
    <property type="entry name" value="PRK00039.2-1"/>
    <property type="match status" value="1"/>
</dbReference>
<evidence type="ECO:0000256" key="12">
    <source>
        <dbReference type="ARBA" id="ARBA00029354"/>
    </source>
</evidence>
<comment type="catalytic activity">
    <reaction evidence="12 13">
        <text>Endonucleolytic cleavage at a junction such as a reciprocal single-stranded crossover between two homologous DNA duplexes (Holliday junction).</text>
        <dbReference type="EC" id="3.1.21.10"/>
    </reaction>
</comment>
<dbReference type="InterPro" id="IPR020563">
    <property type="entry name" value="X-over_junc_endoDNase_Mg_BS"/>
</dbReference>
<keyword evidence="2 13" id="KW-0963">Cytoplasm</keyword>
<feature type="binding site" evidence="13">
    <location>
        <position position="7"/>
    </location>
    <ligand>
        <name>Mg(2+)</name>
        <dbReference type="ChEBI" id="CHEBI:18420"/>
        <label>1</label>
    </ligand>
</feature>
<dbReference type="GO" id="GO:0006310">
    <property type="term" value="P:DNA recombination"/>
    <property type="evidence" value="ECO:0007669"/>
    <property type="project" value="UniProtKB-UniRule"/>
</dbReference>
<evidence type="ECO:0000256" key="8">
    <source>
        <dbReference type="ARBA" id="ARBA00022842"/>
    </source>
</evidence>
<dbReference type="PANTHER" id="PTHR30194">
    <property type="entry name" value="CROSSOVER JUNCTION ENDODEOXYRIBONUCLEASE RUVC"/>
    <property type="match status" value="1"/>
</dbReference>
<keyword evidence="11 13" id="KW-0234">DNA repair</keyword>
<dbReference type="Gene3D" id="3.30.420.10">
    <property type="entry name" value="Ribonuclease H-like superfamily/Ribonuclease H"/>
    <property type="match status" value="1"/>
</dbReference>
<keyword evidence="7 13" id="KW-0378">Hydrolase</keyword>
<feature type="active site" evidence="13">
    <location>
        <position position="7"/>
    </location>
</feature>
<feature type="binding site" evidence="13">
    <location>
        <position position="140"/>
    </location>
    <ligand>
        <name>Mg(2+)</name>
        <dbReference type="ChEBI" id="CHEBI:18420"/>
        <label>1</label>
    </ligand>
</feature>
<keyword evidence="6 13" id="KW-0227">DNA damage</keyword>
<dbReference type="InterPro" id="IPR012337">
    <property type="entry name" value="RNaseH-like_sf"/>
</dbReference>
<dbReference type="InterPro" id="IPR002176">
    <property type="entry name" value="X-over_junc_endoDNase_RuvC"/>
</dbReference>
<dbReference type="Pfam" id="PF02075">
    <property type="entry name" value="RuvC"/>
    <property type="match status" value="1"/>
</dbReference>
<comment type="subcellular location">
    <subcellularLocation>
        <location evidence="13">Cytoplasm</location>
    </subcellularLocation>
</comment>
<dbReference type="EC" id="3.1.21.10" evidence="13 14"/>
<keyword evidence="4 13" id="KW-0479">Metal-binding</keyword>
<keyword evidence="16" id="KW-1185">Reference proteome</keyword>
<comment type="subunit">
    <text evidence="13">Homodimer which binds Holliday junction (HJ) DNA. The HJ becomes 2-fold symmetrical on binding to RuvC with unstacked arms; it has a different conformation from HJ DNA in complex with RuvA. In the full resolvosome a probable DNA-RuvA(4)-RuvB(12)-RuvC(2) complex forms which resolves the HJ.</text>
</comment>
<dbReference type="FunFam" id="3.30.420.10:FF:000002">
    <property type="entry name" value="Crossover junction endodeoxyribonuclease RuvC"/>
    <property type="match status" value="1"/>
</dbReference>
<dbReference type="GO" id="GO:0000287">
    <property type="term" value="F:magnesium ion binding"/>
    <property type="evidence" value="ECO:0007669"/>
    <property type="project" value="UniProtKB-UniRule"/>
</dbReference>
<dbReference type="PRINTS" id="PR00696">
    <property type="entry name" value="RSOLVASERUVC"/>
</dbReference>
<keyword evidence="10 13" id="KW-0233">DNA recombination</keyword>
<evidence type="ECO:0000256" key="10">
    <source>
        <dbReference type="ARBA" id="ARBA00023172"/>
    </source>
</evidence>
<evidence type="ECO:0000256" key="3">
    <source>
        <dbReference type="ARBA" id="ARBA00022722"/>
    </source>
</evidence>
<evidence type="ECO:0000256" key="5">
    <source>
        <dbReference type="ARBA" id="ARBA00022759"/>
    </source>
</evidence>
<keyword evidence="5 13" id="KW-0255">Endonuclease</keyword>
<accession>A0A5D8QHC0</accession>
<evidence type="ECO:0000313" key="16">
    <source>
        <dbReference type="Proteomes" id="UP000322976"/>
    </source>
</evidence>
<dbReference type="PROSITE" id="PS01321">
    <property type="entry name" value="RUVC"/>
    <property type="match status" value="1"/>
</dbReference>
<evidence type="ECO:0000256" key="4">
    <source>
        <dbReference type="ARBA" id="ARBA00022723"/>
    </source>
</evidence>
<dbReference type="AlphaFoldDB" id="A0A5D8QHC0"/>
<keyword evidence="8 13" id="KW-0460">Magnesium</keyword>
<comment type="caution">
    <text evidence="15">The sequence shown here is derived from an EMBL/GenBank/DDBJ whole genome shotgun (WGS) entry which is preliminary data.</text>
</comment>
<dbReference type="NCBIfam" id="TIGR00228">
    <property type="entry name" value="ruvC"/>
    <property type="match status" value="1"/>
</dbReference>
<feature type="active site" evidence="13">
    <location>
        <position position="67"/>
    </location>
</feature>
<dbReference type="InterPro" id="IPR036397">
    <property type="entry name" value="RNaseH_sf"/>
</dbReference>
<evidence type="ECO:0000313" key="15">
    <source>
        <dbReference type="EMBL" id="TZE83649.1"/>
    </source>
</evidence>
<proteinExistence type="inferred from homology"/>
<dbReference type="GO" id="GO:0048476">
    <property type="term" value="C:Holliday junction resolvase complex"/>
    <property type="evidence" value="ECO:0007669"/>
    <property type="project" value="UniProtKB-UniRule"/>
</dbReference>
<feature type="binding site" evidence="13">
    <location>
        <position position="67"/>
    </location>
    <ligand>
        <name>Mg(2+)</name>
        <dbReference type="ChEBI" id="CHEBI:18420"/>
        <label>2</label>
    </ligand>
</feature>
<organism evidence="15 16">
    <name type="scientific">Calorimonas adulescens</name>
    <dbReference type="NCBI Taxonomy" id="2606906"/>
    <lineage>
        <taxon>Bacteria</taxon>
        <taxon>Bacillati</taxon>
        <taxon>Bacillota</taxon>
        <taxon>Clostridia</taxon>
        <taxon>Thermoanaerobacterales</taxon>
        <taxon>Thermoanaerobacteraceae</taxon>
        <taxon>Calorimonas</taxon>
    </lineage>
</organism>
<evidence type="ECO:0000256" key="14">
    <source>
        <dbReference type="NCBIfam" id="TIGR00228"/>
    </source>
</evidence>
<evidence type="ECO:0000256" key="11">
    <source>
        <dbReference type="ARBA" id="ARBA00023204"/>
    </source>
</evidence>
<dbReference type="EMBL" id="VTPS01000001">
    <property type="protein sequence ID" value="TZE83649.1"/>
    <property type="molecule type" value="Genomic_DNA"/>
</dbReference>
<evidence type="ECO:0000256" key="2">
    <source>
        <dbReference type="ARBA" id="ARBA00022490"/>
    </source>
</evidence>
<feature type="active site" evidence="13">
    <location>
        <position position="140"/>
    </location>
</feature>
<dbReference type="Proteomes" id="UP000322976">
    <property type="component" value="Unassembled WGS sequence"/>
</dbReference>
<sequence>MIVLGIDPGIAIMGYGILEYDKKNFKIIDYGAITTSSDMQTYDRLKYIYKGVDMLIKTAKPDCAAVEELFYFKNKKTIITVSEARGAAITACANNGLEVFEYTPLQVKQAVVGYGNADKKQVQFMVRALLNLKQMPKPDDIADALAVSICHCHSLNARERGVL</sequence>
<evidence type="ECO:0000256" key="13">
    <source>
        <dbReference type="HAMAP-Rule" id="MF_00034"/>
    </source>
</evidence>
<evidence type="ECO:0000256" key="9">
    <source>
        <dbReference type="ARBA" id="ARBA00023125"/>
    </source>
</evidence>
<protein>
    <recommendedName>
        <fullName evidence="13 14">Crossover junction endodeoxyribonuclease RuvC</fullName>
        <ecNumber evidence="13 14">3.1.21.10</ecNumber>
    </recommendedName>
    <alternativeName>
        <fullName evidence="13">Holliday junction nuclease RuvC</fullName>
    </alternativeName>
    <alternativeName>
        <fullName evidence="13">Holliday junction resolvase RuvC</fullName>
    </alternativeName>
</protein>
<evidence type="ECO:0000256" key="6">
    <source>
        <dbReference type="ARBA" id="ARBA00022763"/>
    </source>
</evidence>
<name>A0A5D8QHC0_9THEO</name>
<keyword evidence="3 13" id="KW-0540">Nuclease</keyword>
<dbReference type="HAMAP" id="MF_00034">
    <property type="entry name" value="RuvC"/>
    <property type="match status" value="1"/>
</dbReference>
<dbReference type="GO" id="GO:0003677">
    <property type="term" value="F:DNA binding"/>
    <property type="evidence" value="ECO:0007669"/>
    <property type="project" value="UniProtKB-KW"/>
</dbReference>
<evidence type="ECO:0000256" key="7">
    <source>
        <dbReference type="ARBA" id="ARBA00022801"/>
    </source>
</evidence>
<dbReference type="RefSeq" id="WP_149544267.1">
    <property type="nucleotide sequence ID" value="NZ_VTPS01000001.1"/>
</dbReference>
<reference evidence="15 16" key="1">
    <citation type="submission" date="2019-08" db="EMBL/GenBank/DDBJ databases">
        <title>Calorimonas adulescens gen. nov., sp. nov., an anaerobic thermophilic bacterium from Sakhalin hot spring.</title>
        <authorList>
            <person name="Khomyakova M.A."/>
            <person name="Merkel A.Y."/>
            <person name="Novikov A."/>
            <person name="Bonch-Osmolovskaya E.A."/>
            <person name="Slobodkin A.I."/>
        </authorList>
    </citation>
    <scope>NUCLEOTIDE SEQUENCE [LARGE SCALE GENOMIC DNA]</scope>
    <source>
        <strain evidence="15 16">A05MB</strain>
    </source>
</reference>
<dbReference type="CDD" id="cd16962">
    <property type="entry name" value="RuvC"/>
    <property type="match status" value="1"/>
</dbReference>
<dbReference type="PANTHER" id="PTHR30194:SF3">
    <property type="entry name" value="CROSSOVER JUNCTION ENDODEOXYRIBONUCLEASE RUVC"/>
    <property type="match status" value="1"/>
</dbReference>
<dbReference type="GO" id="GO:0005737">
    <property type="term" value="C:cytoplasm"/>
    <property type="evidence" value="ECO:0007669"/>
    <property type="project" value="UniProtKB-SubCell"/>
</dbReference>